<evidence type="ECO:0000313" key="5">
    <source>
        <dbReference type="EMBL" id="MPM75512.1"/>
    </source>
</evidence>
<dbReference type="InterPro" id="IPR020449">
    <property type="entry name" value="Tscrpt_reg_AraC-type_HTH"/>
</dbReference>
<proteinExistence type="predicted"/>
<dbReference type="SMART" id="SM00342">
    <property type="entry name" value="HTH_ARAC"/>
    <property type="match status" value="1"/>
</dbReference>
<reference evidence="5" key="1">
    <citation type="submission" date="2019-08" db="EMBL/GenBank/DDBJ databases">
        <authorList>
            <person name="Kucharzyk K."/>
            <person name="Murdoch R.W."/>
            <person name="Higgins S."/>
            <person name="Loffler F."/>
        </authorList>
    </citation>
    <scope>NUCLEOTIDE SEQUENCE</scope>
</reference>
<dbReference type="AlphaFoldDB" id="A0A645CF73"/>
<protein>
    <submittedName>
        <fullName evidence="5">HTH-type transcriptional activator RhaR</fullName>
    </submittedName>
</protein>
<keyword evidence="1" id="KW-0805">Transcription regulation</keyword>
<evidence type="ECO:0000256" key="2">
    <source>
        <dbReference type="ARBA" id="ARBA00023125"/>
    </source>
</evidence>
<dbReference type="GO" id="GO:0043565">
    <property type="term" value="F:sequence-specific DNA binding"/>
    <property type="evidence" value="ECO:0007669"/>
    <property type="project" value="InterPro"/>
</dbReference>
<keyword evidence="3" id="KW-0804">Transcription</keyword>
<evidence type="ECO:0000259" key="4">
    <source>
        <dbReference type="PROSITE" id="PS01124"/>
    </source>
</evidence>
<dbReference type="Pfam" id="PF12833">
    <property type="entry name" value="HTH_18"/>
    <property type="match status" value="1"/>
</dbReference>
<evidence type="ECO:0000256" key="3">
    <source>
        <dbReference type="ARBA" id="ARBA00023163"/>
    </source>
</evidence>
<comment type="caution">
    <text evidence="5">The sequence shown here is derived from an EMBL/GenBank/DDBJ whole genome shotgun (WGS) entry which is preliminary data.</text>
</comment>
<gene>
    <name evidence="5" type="primary">rhaR_125</name>
    <name evidence="5" type="ORF">SDC9_122505</name>
</gene>
<evidence type="ECO:0000256" key="1">
    <source>
        <dbReference type="ARBA" id="ARBA00023015"/>
    </source>
</evidence>
<dbReference type="Gene3D" id="1.10.10.60">
    <property type="entry name" value="Homeodomain-like"/>
    <property type="match status" value="2"/>
</dbReference>
<dbReference type="PANTHER" id="PTHR43280:SF2">
    <property type="entry name" value="HTH-TYPE TRANSCRIPTIONAL REGULATOR EXSA"/>
    <property type="match status" value="1"/>
</dbReference>
<dbReference type="PRINTS" id="PR00032">
    <property type="entry name" value="HTHARAC"/>
</dbReference>
<dbReference type="InterPro" id="IPR018060">
    <property type="entry name" value="HTH_AraC"/>
</dbReference>
<dbReference type="InterPro" id="IPR009057">
    <property type="entry name" value="Homeodomain-like_sf"/>
</dbReference>
<dbReference type="PROSITE" id="PS01124">
    <property type="entry name" value="HTH_ARAC_FAMILY_2"/>
    <property type="match status" value="1"/>
</dbReference>
<feature type="domain" description="HTH araC/xylS-type" evidence="4">
    <location>
        <begin position="97"/>
        <end position="195"/>
    </location>
</feature>
<dbReference type="PANTHER" id="PTHR43280">
    <property type="entry name" value="ARAC-FAMILY TRANSCRIPTIONAL REGULATOR"/>
    <property type="match status" value="1"/>
</dbReference>
<name>A0A645CF73_9ZZZZ</name>
<sequence>MLEVKFTAGDPYLQEVLLDIETKFSDRENLIYSLLSRIVLEGQRKALHYKAMSSALLAECLLSMNRLCLEHSLPLYESNPIHQLRGSSLGTKSEVLEMVDSYINTHLGSSFSLQQMAQECGYNQDYLYRVIKKQTGLSAIKYINLVKFEHSLSLIQNTELSLSEVGWRLGFENLQYFSRFFKMHGGISPSEYIAKVRHTTRTDY</sequence>
<organism evidence="5">
    <name type="scientific">bioreactor metagenome</name>
    <dbReference type="NCBI Taxonomy" id="1076179"/>
    <lineage>
        <taxon>unclassified sequences</taxon>
        <taxon>metagenomes</taxon>
        <taxon>ecological metagenomes</taxon>
    </lineage>
</organism>
<dbReference type="GO" id="GO:0003700">
    <property type="term" value="F:DNA-binding transcription factor activity"/>
    <property type="evidence" value="ECO:0007669"/>
    <property type="project" value="InterPro"/>
</dbReference>
<dbReference type="EMBL" id="VSSQ01026671">
    <property type="protein sequence ID" value="MPM75512.1"/>
    <property type="molecule type" value="Genomic_DNA"/>
</dbReference>
<keyword evidence="2" id="KW-0238">DNA-binding</keyword>
<accession>A0A645CF73</accession>
<dbReference type="SUPFAM" id="SSF46689">
    <property type="entry name" value="Homeodomain-like"/>
    <property type="match status" value="2"/>
</dbReference>